<feature type="region of interest" description="Disordered" evidence="5">
    <location>
        <begin position="930"/>
        <end position="960"/>
    </location>
</feature>
<comment type="cofactor">
    <cofactor evidence="1">
        <name>pantetheine 4'-phosphate</name>
        <dbReference type="ChEBI" id="CHEBI:47942"/>
    </cofactor>
</comment>
<dbReference type="InterPro" id="IPR020841">
    <property type="entry name" value="PKS_Beta-ketoAc_synthase_dom"/>
</dbReference>
<dbReference type="Pfam" id="PF00109">
    <property type="entry name" value="ketoacyl-synt"/>
    <property type="match status" value="1"/>
</dbReference>
<evidence type="ECO:0000256" key="1">
    <source>
        <dbReference type="ARBA" id="ARBA00001957"/>
    </source>
</evidence>
<dbReference type="Gene3D" id="3.40.50.980">
    <property type="match status" value="2"/>
</dbReference>
<dbReference type="RefSeq" id="WP_078967760.1">
    <property type="nucleotide sequence ID" value="NZ_CP051007.1"/>
</dbReference>
<dbReference type="PANTHER" id="PTHR43775:SF37">
    <property type="entry name" value="SI:DKEY-61P9.11"/>
    <property type="match status" value="1"/>
</dbReference>
<dbReference type="InterPro" id="IPR014031">
    <property type="entry name" value="Ketoacyl_synth_C"/>
</dbReference>
<dbReference type="Gene3D" id="3.30.559.30">
    <property type="entry name" value="Nonribosomal peptide synthetase, condensation domain"/>
    <property type="match status" value="1"/>
</dbReference>
<keyword evidence="2" id="KW-0596">Phosphopantetheine</keyword>
<evidence type="ECO:0000256" key="4">
    <source>
        <dbReference type="ARBA" id="ARBA00022679"/>
    </source>
</evidence>
<geneLocation type="plasmid" evidence="8 9">
    <name>pSGRIFU1</name>
</geneLocation>
<keyword evidence="8" id="KW-0614">Plasmid</keyword>
<dbReference type="EMBL" id="CP051007">
    <property type="protein sequence ID" value="QNT98123.1"/>
    <property type="molecule type" value="Genomic_DNA"/>
</dbReference>
<evidence type="ECO:0000313" key="8">
    <source>
        <dbReference type="EMBL" id="QNT98123.1"/>
    </source>
</evidence>
<organism evidence="8 9">
    <name type="scientific">Streptomyces griseofuscus</name>
    <dbReference type="NCBI Taxonomy" id="146922"/>
    <lineage>
        <taxon>Bacteria</taxon>
        <taxon>Bacillati</taxon>
        <taxon>Actinomycetota</taxon>
        <taxon>Actinomycetes</taxon>
        <taxon>Kitasatosporales</taxon>
        <taxon>Streptomycetaceae</taxon>
        <taxon>Streptomyces</taxon>
    </lineage>
</organism>
<dbReference type="InterPro" id="IPR020845">
    <property type="entry name" value="AMP-binding_CS"/>
</dbReference>
<dbReference type="InterPro" id="IPR016039">
    <property type="entry name" value="Thiolase-like"/>
</dbReference>
<feature type="domain" description="Ketosynthase family 3 (KS3)" evidence="7">
    <location>
        <begin position="1062"/>
        <end position="1471"/>
    </location>
</feature>
<dbReference type="SUPFAM" id="SSF47336">
    <property type="entry name" value="ACP-like"/>
    <property type="match status" value="1"/>
</dbReference>
<dbReference type="InterPro" id="IPR009081">
    <property type="entry name" value="PP-bd_ACP"/>
</dbReference>
<feature type="domain" description="Carrier" evidence="6">
    <location>
        <begin position="959"/>
        <end position="1034"/>
    </location>
</feature>
<dbReference type="PROSITE" id="PS52004">
    <property type="entry name" value="KS3_2"/>
    <property type="match status" value="1"/>
</dbReference>
<dbReference type="GO" id="GO:0006633">
    <property type="term" value="P:fatty acid biosynthetic process"/>
    <property type="evidence" value="ECO:0007669"/>
    <property type="project" value="TreeGrafter"/>
</dbReference>
<feature type="region of interest" description="Disordered" evidence="5">
    <location>
        <begin position="557"/>
        <end position="580"/>
    </location>
</feature>
<dbReference type="InterPro" id="IPR050091">
    <property type="entry name" value="PKS_NRPS_Biosynth_Enz"/>
</dbReference>
<dbReference type="Pfam" id="PF00501">
    <property type="entry name" value="AMP-binding"/>
    <property type="match status" value="1"/>
</dbReference>
<gene>
    <name evidence="8" type="primary">pksJ</name>
    <name evidence="8" type="ORF">HEP81_07895</name>
</gene>
<keyword evidence="4" id="KW-0808">Transferase</keyword>
<dbReference type="InterPro" id="IPR025110">
    <property type="entry name" value="AMP-bd_C"/>
</dbReference>
<dbReference type="Pfam" id="PF02801">
    <property type="entry name" value="Ketoacyl-synt_C"/>
    <property type="match status" value="1"/>
</dbReference>
<dbReference type="GeneID" id="91467381"/>
<dbReference type="KEGG" id="sgf:HEP81_07895"/>
<dbReference type="Gene3D" id="3.30.300.30">
    <property type="match status" value="1"/>
</dbReference>
<protein>
    <submittedName>
        <fullName evidence="8">Polyketide synthase PksJ</fullName>
    </submittedName>
</protein>
<dbReference type="InterPro" id="IPR000873">
    <property type="entry name" value="AMP-dep_synth/lig_dom"/>
</dbReference>
<evidence type="ECO:0000256" key="2">
    <source>
        <dbReference type="ARBA" id="ARBA00022450"/>
    </source>
</evidence>
<dbReference type="InterPro" id="IPR036736">
    <property type="entry name" value="ACP-like_sf"/>
</dbReference>
<dbReference type="InterPro" id="IPR001242">
    <property type="entry name" value="Condensation_dom"/>
</dbReference>
<dbReference type="Gene3D" id="3.30.559.10">
    <property type="entry name" value="Chloramphenicol acetyltransferase-like domain"/>
    <property type="match status" value="1"/>
</dbReference>
<evidence type="ECO:0000256" key="5">
    <source>
        <dbReference type="SAM" id="MobiDB-lite"/>
    </source>
</evidence>
<evidence type="ECO:0000313" key="9">
    <source>
        <dbReference type="Proteomes" id="UP000516422"/>
    </source>
</evidence>
<dbReference type="Pfam" id="PF13193">
    <property type="entry name" value="AMP-binding_C"/>
    <property type="match status" value="1"/>
</dbReference>
<feature type="compositionally biased region" description="Basic and acidic residues" evidence="5">
    <location>
        <begin position="1034"/>
        <end position="1044"/>
    </location>
</feature>
<dbReference type="GO" id="GO:0017000">
    <property type="term" value="P:antibiotic biosynthetic process"/>
    <property type="evidence" value="ECO:0007669"/>
    <property type="project" value="UniProtKB-ARBA"/>
</dbReference>
<dbReference type="Pfam" id="PF00668">
    <property type="entry name" value="Condensation"/>
    <property type="match status" value="1"/>
</dbReference>
<reference evidence="8 9" key="1">
    <citation type="submission" date="2020-04" db="EMBL/GenBank/DDBJ databases">
        <title>Characterization and engineering of Streptomyces griseofuscus DSM40191 as a potential heterologous host for expression of BGCs.</title>
        <authorList>
            <person name="Gren T."/>
            <person name="Whitford C.M."/>
            <person name="Mohite O.S."/>
            <person name="Joergensen T.S."/>
            <person name="Nielsen J.B."/>
            <person name="Lee S.Y."/>
            <person name="Weber T."/>
        </authorList>
    </citation>
    <scope>NUCLEOTIDE SEQUENCE [LARGE SCALE GENOMIC DNA]</scope>
    <source>
        <strain evidence="8 9">DSM 40191</strain>
        <plasmid evidence="8 9">pSGRIFU1</plasmid>
    </source>
</reference>
<dbReference type="PROSITE" id="PS50075">
    <property type="entry name" value="CARRIER"/>
    <property type="match status" value="1"/>
</dbReference>
<dbReference type="Pfam" id="PF00550">
    <property type="entry name" value="PP-binding"/>
    <property type="match status" value="1"/>
</dbReference>
<dbReference type="SUPFAM" id="SSF56801">
    <property type="entry name" value="Acetyl-CoA synthetase-like"/>
    <property type="match status" value="1"/>
</dbReference>
<dbReference type="InterPro" id="IPR020806">
    <property type="entry name" value="PKS_PP-bd"/>
</dbReference>
<dbReference type="SMART" id="SM00825">
    <property type="entry name" value="PKS_KS"/>
    <property type="match status" value="1"/>
</dbReference>
<dbReference type="SUPFAM" id="SSF53901">
    <property type="entry name" value="Thiolase-like"/>
    <property type="match status" value="1"/>
</dbReference>
<dbReference type="GO" id="GO:0031177">
    <property type="term" value="F:phosphopantetheine binding"/>
    <property type="evidence" value="ECO:0007669"/>
    <property type="project" value="InterPro"/>
</dbReference>
<dbReference type="CDD" id="cd00833">
    <property type="entry name" value="PKS"/>
    <property type="match status" value="1"/>
</dbReference>
<dbReference type="Gene3D" id="3.40.47.10">
    <property type="match status" value="1"/>
</dbReference>
<dbReference type="Proteomes" id="UP000516422">
    <property type="component" value="Plasmid pSGRIFU1"/>
</dbReference>
<dbReference type="SMART" id="SM00823">
    <property type="entry name" value="PKS_PP"/>
    <property type="match status" value="1"/>
</dbReference>
<name>A0A7H1QCU3_9ACTN</name>
<dbReference type="PANTHER" id="PTHR43775">
    <property type="entry name" value="FATTY ACID SYNTHASE"/>
    <property type="match status" value="1"/>
</dbReference>
<dbReference type="InterPro" id="IPR032821">
    <property type="entry name" value="PKS_assoc"/>
</dbReference>
<dbReference type="Gene3D" id="2.30.38.10">
    <property type="entry name" value="Luciferase, Domain 3"/>
    <property type="match status" value="1"/>
</dbReference>
<dbReference type="InterPro" id="IPR023213">
    <property type="entry name" value="CAT-like_dom_sf"/>
</dbReference>
<dbReference type="Gene3D" id="1.10.1240.100">
    <property type="match status" value="1"/>
</dbReference>
<evidence type="ECO:0000259" key="7">
    <source>
        <dbReference type="PROSITE" id="PS52004"/>
    </source>
</evidence>
<dbReference type="PROSITE" id="PS00455">
    <property type="entry name" value="AMP_BINDING"/>
    <property type="match status" value="1"/>
</dbReference>
<dbReference type="InterPro" id="IPR014030">
    <property type="entry name" value="Ketoacyl_synth_N"/>
</dbReference>
<dbReference type="InterPro" id="IPR045851">
    <property type="entry name" value="AMP-bd_C_sf"/>
</dbReference>
<dbReference type="GO" id="GO:0004312">
    <property type="term" value="F:fatty acid synthase activity"/>
    <property type="evidence" value="ECO:0007669"/>
    <property type="project" value="TreeGrafter"/>
</dbReference>
<evidence type="ECO:0000256" key="3">
    <source>
        <dbReference type="ARBA" id="ARBA00022553"/>
    </source>
</evidence>
<accession>A0A7H1QCU3</accession>
<dbReference type="SUPFAM" id="SSF52777">
    <property type="entry name" value="CoA-dependent acyltransferases"/>
    <property type="match status" value="2"/>
</dbReference>
<feature type="compositionally biased region" description="Low complexity" evidence="5">
    <location>
        <begin position="1045"/>
        <end position="1062"/>
    </location>
</feature>
<sequence length="1622" mass="174420">MTERQASAYERFQWYRYQRNPDDPGLTVGYVYALTGEVDTDRLEDALREVVSTAFPRLLDYLTEVGGELIAKSRPLPRRILRRCERQDVLLDSGGIDPTGQELFRFRYCRVSPQKLLLRLDFSHVVFDGGCYAPFCAALSACWEGETPVLERQFGAAPRSGDGADAAYWRSMLAGRPLHQPLPFSAAEPRRDGRRISVKETITGDQAEDIHRFLRRHELSLLQFVVGVTGALVHAYGDDDERGVVVAHTVDTRPYGAPYGCHTNLLPLWLDVRAERDALSLLEQVRAQRENLRDHQGFPVSDLLALAAGEHGRTVDQGGSALNLVVNASSAMLPTTVPRLSGLDVSWVRKPDTGSSSDLSVNFSSDEQGIHLSFDSATHVLSPEALSALAANFLRMARFVAADPHRPTAQCDLSRPLEPVAEGAVPAAGTGEGLGAALVRTARQNPDRVAVVDDHRSLTYGELLDAAHRLGQDLFGDATPARPGTAPVGVFLERSAAIPVAYLTALALRRTFVPMDPRLPDARLAYMAAAAEPGVILVDAATRDRAARLFPGIPRREVDGAPAPSAGPHRAGIRPSTPADGDRTAYVMFTSGSTGNPKGVAVSEGNLANFLHSVRQDPSMGPDDRIVALTPIGFDISLLEILLPLLCGARLRMLSDETRSSGALLAEHIDAAGATVVQATPSTWRILKAAGWRARQPMTLLCGGEALDRDLAEYLLSQSAAVYNMYGPTEATIWASWQRVTGAGHIHLGEPALGTRFYVVDADGRSVAPGMAGELMIAGDCVAQGYLNAPATAFGSLPDGTPSYRTGDLVRYEGPARVTYVSRKDGQRKVNGHRIELDEVAAAVTARVPSATVVAVVRPEPEPHLRCFVWLPAGESFDAAAVRERLRDTLPYYMVPQAVHRLTRIPLTANGKTDVRKLSEAPLSALDLYPQDEASERPADAARAAVDTGAAGGPDTGAADGPDLLGELRRLVAAELGLPEPDADRPLGYQGVTSLGYNILAARIGERYGITVHAHDFYRMNTLRNVAETVARLSEGRTGERPEARPATAPRPGPADGRPGADGRLAIVGLSAVLPGGPDPDAFWQTLLDGRDCVTPAPAGRGLPGEFAGFLPGVRGFDARFFSISPREASWMDPRQRLLLQSAWHTLEDAGYAPSDLSGSRTGCYIAATGNDYALLQARADARQIPYSLVGHSLSLIANRVSSWFDWHGPSAVLDTACSGSLVALVRACRDLRAGVCDAALVGGVNLILDSQINEGLHAARFLSPEHRCATFDAAADGYVRGEGYGTFLVKRLADALADGDDIRAVVESVAENHGGRANSLTAPNPNAQYRLLLDAYTPELAARTGYIETHGTGTALGDAIEIDALKRAWRHLVPRSAGGRVRLGAVKSHIGHLEPAAGVASLTKVVKAFEHRTLPANLHFQDPNPGIALEEGPFEAVRKTVPWGEDGGELVAGISSFGFGGSNAHVVLSAPPGRAARRPVSPRPRLVPLSARTPQALRRLTAALLDRVERSGPLSDHDLLDLSYTLCRREHLPCRLAWCPSSGEELLRALRTAGEPRHAPRTEREGGVWQATPESARDRFLAGGPVDTQALFAADAPRRLRLPGYPFEETDLWFTDEERTA</sequence>
<evidence type="ECO:0000259" key="6">
    <source>
        <dbReference type="PROSITE" id="PS50075"/>
    </source>
</evidence>
<keyword evidence="3" id="KW-0597">Phosphoprotein</keyword>
<proteinExistence type="predicted"/>
<dbReference type="Pfam" id="PF16197">
    <property type="entry name" value="KAsynt_C_assoc"/>
    <property type="match status" value="1"/>
</dbReference>
<feature type="region of interest" description="Disordered" evidence="5">
    <location>
        <begin position="1033"/>
        <end position="1062"/>
    </location>
</feature>